<evidence type="ECO:0000256" key="9">
    <source>
        <dbReference type="ARBA" id="ARBA00073782"/>
    </source>
</evidence>
<dbReference type="InterPro" id="IPR029066">
    <property type="entry name" value="PLP-binding_barrel"/>
</dbReference>
<dbReference type="FunFam" id="3.20.20.10:FF:000026">
    <property type="entry name" value="D-threonine aldolase"/>
    <property type="match status" value="1"/>
</dbReference>
<organism evidence="11 12">
    <name type="scientific">Neorhizobium galegae bv. officinalis</name>
    <dbReference type="NCBI Taxonomy" id="323656"/>
    <lineage>
        <taxon>Bacteria</taxon>
        <taxon>Pseudomonadati</taxon>
        <taxon>Pseudomonadota</taxon>
        <taxon>Alphaproteobacteria</taxon>
        <taxon>Hyphomicrobiales</taxon>
        <taxon>Rhizobiaceae</taxon>
        <taxon>Rhizobium/Agrobacterium group</taxon>
        <taxon>Neorhizobium</taxon>
    </lineage>
</organism>
<dbReference type="SUPFAM" id="SSF51419">
    <property type="entry name" value="PLP-binding barrel"/>
    <property type="match status" value="1"/>
</dbReference>
<name>A0A0T7FGP5_NEOGA</name>
<proteinExistence type="inferred from homology"/>
<dbReference type="PANTHER" id="PTHR28004">
    <property type="entry name" value="ZGC:162816-RELATED"/>
    <property type="match status" value="1"/>
</dbReference>
<gene>
    <name evidence="11" type="ORF">NGAL_HAMBI1145_22310</name>
</gene>
<reference evidence="11 12" key="1">
    <citation type="submission" date="2014-08" db="EMBL/GenBank/DDBJ databases">
        <authorList>
            <person name="Chen Y.-H."/>
        </authorList>
    </citation>
    <scope>NUCLEOTIDE SEQUENCE [LARGE SCALE GENOMIC DNA]</scope>
</reference>
<comment type="cofactor">
    <cofactor evidence="1">
        <name>pyridoxal 5'-phosphate</name>
        <dbReference type="ChEBI" id="CHEBI:597326"/>
    </cofactor>
</comment>
<evidence type="ECO:0000256" key="4">
    <source>
        <dbReference type="ARBA" id="ARBA00022898"/>
    </source>
</evidence>
<dbReference type="InterPro" id="IPR042208">
    <property type="entry name" value="D-ser_dehydrat-like_sf"/>
</dbReference>
<dbReference type="GO" id="GO:0036088">
    <property type="term" value="P:D-serine catabolic process"/>
    <property type="evidence" value="ECO:0007669"/>
    <property type="project" value="TreeGrafter"/>
</dbReference>
<dbReference type="CDD" id="cd06819">
    <property type="entry name" value="PLPDE_III_LS_D-TA"/>
    <property type="match status" value="1"/>
</dbReference>
<dbReference type="GO" id="GO:0008721">
    <property type="term" value="F:D-serine ammonia-lyase activity"/>
    <property type="evidence" value="ECO:0007669"/>
    <property type="project" value="TreeGrafter"/>
</dbReference>
<dbReference type="SMART" id="SM01119">
    <property type="entry name" value="D-ser_dehydrat"/>
    <property type="match status" value="1"/>
</dbReference>
<evidence type="ECO:0000313" key="12">
    <source>
        <dbReference type="Proteomes" id="UP000046176"/>
    </source>
</evidence>
<dbReference type="InterPro" id="IPR026956">
    <property type="entry name" value="D-ser_dehydrat-like_dom"/>
</dbReference>
<evidence type="ECO:0000256" key="8">
    <source>
        <dbReference type="ARBA" id="ARBA00066951"/>
    </source>
</evidence>
<evidence type="ECO:0000256" key="7">
    <source>
        <dbReference type="ARBA" id="ARBA00052618"/>
    </source>
</evidence>
<protein>
    <recommendedName>
        <fullName evidence="9">3-hydroxy-D-aspartate aldolase</fullName>
        <ecNumber evidence="8">4.1.3.41</ecNumber>
    </recommendedName>
</protein>
<evidence type="ECO:0000256" key="1">
    <source>
        <dbReference type="ARBA" id="ARBA00001933"/>
    </source>
</evidence>
<feature type="domain" description="D-serine dehydratase-like" evidence="10">
    <location>
        <begin position="282"/>
        <end position="368"/>
    </location>
</feature>
<keyword evidence="5" id="KW-0456">Lyase</keyword>
<dbReference type="InterPro" id="IPR001608">
    <property type="entry name" value="Ala_racemase_N"/>
</dbReference>
<comment type="similarity">
    <text evidence="3">Belongs to the DSD1 family.</text>
</comment>
<comment type="cofactor">
    <cofactor evidence="2">
        <name>Mg(2+)</name>
        <dbReference type="ChEBI" id="CHEBI:18420"/>
    </cofactor>
</comment>
<dbReference type="PANTHER" id="PTHR28004:SF2">
    <property type="entry name" value="D-SERINE DEHYDRATASE"/>
    <property type="match status" value="1"/>
</dbReference>
<dbReference type="Pfam" id="PF01168">
    <property type="entry name" value="Ala_racemase_N"/>
    <property type="match status" value="1"/>
</dbReference>
<evidence type="ECO:0000259" key="10">
    <source>
        <dbReference type="SMART" id="SM01119"/>
    </source>
</evidence>
<comment type="catalytic activity">
    <reaction evidence="7">
        <text>(3R)-3-hydroxy-D-aspartate = glyoxylate + glycine</text>
        <dbReference type="Rhea" id="RHEA:27938"/>
        <dbReference type="ChEBI" id="CHEBI:36655"/>
        <dbReference type="ChEBI" id="CHEBI:57305"/>
        <dbReference type="ChEBI" id="CHEBI:60898"/>
        <dbReference type="EC" id="4.1.3.41"/>
    </reaction>
</comment>
<sequence>MTSSPDDTDIGYDVPAAIGDKIADIQTPALIIDLDAFERNVARMKDHAEAMGVRLRPHAKTHKSTDVALYQIANGGAVGICCQKVSEAEALVRGGVTDVLVANEVADPKKINRLARLARSAHVSVSVCVDDPAVVATLSSAATRHGVTLDVLVEIDCGARRCGVLPGEPAVELAKTVAAAPNLAFTGIQAYHGSAQHIYDPVERRAAIDKAIGMARETAELLRDVGLEPKIITGAGTGTHNLEGASGLYNEIQPGSYIFMDADYARVRATEGNGTVGGFEHALFVLTSIMSKPASGRAICDAGLKAHSIDSGLPMVFERPDLKFVSASDEHGKIEDPQDTLKLNDRLRLVPGHCDPTCNLYDWYVCVRNGRVEALWPVTARGKLY</sequence>
<dbReference type="GO" id="GO:0016833">
    <property type="term" value="F:oxo-acid-lyase activity"/>
    <property type="evidence" value="ECO:0007669"/>
    <property type="project" value="UniProtKB-ARBA"/>
</dbReference>
<evidence type="ECO:0000256" key="6">
    <source>
        <dbReference type="ARBA" id="ARBA00051696"/>
    </source>
</evidence>
<dbReference type="RefSeq" id="WP_046666419.1">
    <property type="nucleotide sequence ID" value="NZ_CCRH01000005.1"/>
</dbReference>
<evidence type="ECO:0000256" key="2">
    <source>
        <dbReference type="ARBA" id="ARBA00001946"/>
    </source>
</evidence>
<evidence type="ECO:0000256" key="5">
    <source>
        <dbReference type="ARBA" id="ARBA00023239"/>
    </source>
</evidence>
<dbReference type="AlphaFoldDB" id="A0A0T7FGP5"/>
<dbReference type="EC" id="4.1.3.41" evidence="8"/>
<dbReference type="Gene3D" id="3.20.20.10">
    <property type="entry name" value="Alanine racemase"/>
    <property type="match status" value="1"/>
</dbReference>
<evidence type="ECO:0000313" key="11">
    <source>
        <dbReference type="EMBL" id="CDZ34192.1"/>
    </source>
</evidence>
<dbReference type="FunFam" id="2.40.37.20:FF:000001">
    <property type="entry name" value="D-3-hydroxyaspartate aldolase"/>
    <property type="match status" value="1"/>
</dbReference>
<dbReference type="Proteomes" id="UP000046176">
    <property type="component" value="Unassembled WGS sequence"/>
</dbReference>
<dbReference type="EMBL" id="CCRH01000005">
    <property type="protein sequence ID" value="CDZ34192.1"/>
    <property type="molecule type" value="Genomic_DNA"/>
</dbReference>
<evidence type="ECO:0000256" key="3">
    <source>
        <dbReference type="ARBA" id="ARBA00005323"/>
    </source>
</evidence>
<comment type="catalytic activity">
    <reaction evidence="6">
        <text>(3S)-3-hydroxy-D-aspartate = glyoxylate + glycine</text>
        <dbReference type="Rhea" id="RHEA:27934"/>
        <dbReference type="ChEBI" id="CHEBI:36655"/>
        <dbReference type="ChEBI" id="CHEBI:57305"/>
        <dbReference type="ChEBI" id="CHEBI:60894"/>
        <dbReference type="EC" id="4.1.3.41"/>
    </reaction>
    <physiologicalReaction direction="right-to-left" evidence="6">
        <dbReference type="Rhea" id="RHEA:27936"/>
    </physiologicalReaction>
</comment>
<dbReference type="GO" id="GO:0030170">
    <property type="term" value="F:pyridoxal phosphate binding"/>
    <property type="evidence" value="ECO:0007669"/>
    <property type="project" value="UniProtKB-ARBA"/>
</dbReference>
<keyword evidence="4" id="KW-0663">Pyridoxal phosphate</keyword>
<dbReference type="InterPro" id="IPR051466">
    <property type="entry name" value="D-amino_acid_metab_enzyme"/>
</dbReference>
<dbReference type="Gene3D" id="2.40.37.20">
    <property type="entry name" value="D-serine dehydratase-like domain"/>
    <property type="match status" value="1"/>
</dbReference>
<accession>A0A0T7FGP5</accession>
<dbReference type="OrthoDB" id="9772497at2"/>
<dbReference type="Pfam" id="PF14031">
    <property type="entry name" value="D-ser_dehydrat"/>
    <property type="match status" value="1"/>
</dbReference>